<organism evidence="4 5">
    <name type="scientific">Volvox reticuliferus</name>
    <dbReference type="NCBI Taxonomy" id="1737510"/>
    <lineage>
        <taxon>Eukaryota</taxon>
        <taxon>Viridiplantae</taxon>
        <taxon>Chlorophyta</taxon>
        <taxon>core chlorophytes</taxon>
        <taxon>Chlorophyceae</taxon>
        <taxon>CS clade</taxon>
        <taxon>Chlamydomonadales</taxon>
        <taxon>Volvocaceae</taxon>
        <taxon>Volvox</taxon>
    </lineage>
</organism>
<feature type="non-terminal residue" evidence="4">
    <location>
        <position position="129"/>
    </location>
</feature>
<name>A0A8J4GED8_9CHLO</name>
<comment type="caution">
    <text evidence="4">The sequence shown here is derived from an EMBL/GenBank/DDBJ whole genome shotgun (WGS) entry which is preliminary data.</text>
</comment>
<reference evidence="4" key="1">
    <citation type="journal article" date="2021" name="Proc. Natl. Acad. Sci. U.S.A.">
        <title>Three genomes in the algal genus Volvox reveal the fate of a haploid sex-determining region after a transition to homothallism.</title>
        <authorList>
            <person name="Yamamoto K."/>
            <person name="Hamaji T."/>
            <person name="Kawai-Toyooka H."/>
            <person name="Matsuzaki R."/>
            <person name="Takahashi F."/>
            <person name="Nishimura Y."/>
            <person name="Kawachi M."/>
            <person name="Noguchi H."/>
            <person name="Minakuchi Y."/>
            <person name="Umen J.G."/>
            <person name="Toyoda A."/>
            <person name="Nozaki H."/>
        </authorList>
    </citation>
    <scope>NUCLEOTIDE SEQUENCE</scope>
    <source>
        <strain evidence="4">NIES-3785</strain>
    </source>
</reference>
<protein>
    <recommendedName>
        <fullName evidence="3">Sucrose phosphatase-like domain-containing protein</fullName>
    </recommendedName>
</protein>
<evidence type="ECO:0000313" key="4">
    <source>
        <dbReference type="EMBL" id="GIM05259.1"/>
    </source>
</evidence>
<feature type="non-terminal residue" evidence="4">
    <location>
        <position position="1"/>
    </location>
</feature>
<dbReference type="PANTHER" id="PTHR46521:SF4">
    <property type="entry name" value="SUCROSE-PHOSPHATASE 2-RELATED"/>
    <property type="match status" value="1"/>
</dbReference>
<dbReference type="PANTHER" id="PTHR46521">
    <property type="entry name" value="SUCROSE-PHOSPHATASE 2-RELATED"/>
    <property type="match status" value="1"/>
</dbReference>
<feature type="region of interest" description="Disordered" evidence="2">
    <location>
        <begin position="1"/>
        <end position="22"/>
    </location>
</feature>
<accession>A0A8J4GED8</accession>
<evidence type="ECO:0000259" key="3">
    <source>
        <dbReference type="Pfam" id="PF05116"/>
    </source>
</evidence>
<dbReference type="InterPro" id="IPR051518">
    <property type="entry name" value="Sucrose_Phosphatase"/>
</dbReference>
<dbReference type="AlphaFoldDB" id="A0A8J4GED8"/>
<dbReference type="Gene3D" id="3.40.50.1000">
    <property type="entry name" value="HAD superfamily/HAD-like"/>
    <property type="match status" value="1"/>
</dbReference>
<proteinExistence type="predicted"/>
<sequence>PKSSGAELLPFETPQSANSDDIRSHVPPFWKHSYPPRLVLVSDLDHTMVQNEDHTHHRLLTFNAIWQIHNSLGQDLLVFSTGRSPNLYRQLWEEAPLLTPAVLICSVGTEIFYLVPEQTGTTGGRYKYE</sequence>
<evidence type="ECO:0000256" key="2">
    <source>
        <dbReference type="SAM" id="MobiDB-lite"/>
    </source>
</evidence>
<gene>
    <name evidence="4" type="ORF">Vretimale_9660</name>
</gene>
<evidence type="ECO:0000256" key="1">
    <source>
        <dbReference type="ARBA" id="ARBA00022801"/>
    </source>
</evidence>
<dbReference type="Pfam" id="PF05116">
    <property type="entry name" value="S6PP"/>
    <property type="match status" value="1"/>
</dbReference>
<dbReference type="InterPro" id="IPR036412">
    <property type="entry name" value="HAD-like_sf"/>
</dbReference>
<dbReference type="GO" id="GO:0016787">
    <property type="term" value="F:hydrolase activity"/>
    <property type="evidence" value="ECO:0007669"/>
    <property type="project" value="UniProtKB-KW"/>
</dbReference>
<dbReference type="Proteomes" id="UP000722791">
    <property type="component" value="Unassembled WGS sequence"/>
</dbReference>
<evidence type="ECO:0000313" key="5">
    <source>
        <dbReference type="Proteomes" id="UP000722791"/>
    </source>
</evidence>
<dbReference type="InterPro" id="IPR006380">
    <property type="entry name" value="SPP-like_dom"/>
</dbReference>
<feature type="domain" description="Sucrose phosphatase-like" evidence="3">
    <location>
        <begin position="37"/>
        <end position="114"/>
    </location>
</feature>
<dbReference type="InterPro" id="IPR023214">
    <property type="entry name" value="HAD_sf"/>
</dbReference>
<keyword evidence="1" id="KW-0378">Hydrolase</keyword>
<dbReference type="EMBL" id="BNCQ01000018">
    <property type="protein sequence ID" value="GIM05259.1"/>
    <property type="molecule type" value="Genomic_DNA"/>
</dbReference>
<dbReference type="SUPFAM" id="SSF56784">
    <property type="entry name" value="HAD-like"/>
    <property type="match status" value="1"/>
</dbReference>